<feature type="coiled-coil region" evidence="1">
    <location>
        <begin position="674"/>
        <end position="796"/>
    </location>
</feature>
<dbReference type="InterPro" id="IPR011989">
    <property type="entry name" value="ARM-like"/>
</dbReference>
<dbReference type="Gene3D" id="1.25.10.10">
    <property type="entry name" value="Leucine-rich Repeat Variant"/>
    <property type="match status" value="1"/>
</dbReference>
<reference evidence="3 4" key="1">
    <citation type="journal article" date="2023" name="Commun. Biol.">
        <title>Genome analysis of Parmales, the sister group of diatoms, reveals the evolutionary specialization of diatoms from phago-mixotrophs to photoautotrophs.</title>
        <authorList>
            <person name="Ban H."/>
            <person name="Sato S."/>
            <person name="Yoshikawa S."/>
            <person name="Yamada K."/>
            <person name="Nakamura Y."/>
            <person name="Ichinomiya M."/>
            <person name="Sato N."/>
            <person name="Blanc-Mathieu R."/>
            <person name="Endo H."/>
            <person name="Kuwata A."/>
            <person name="Ogata H."/>
        </authorList>
    </citation>
    <scope>NUCLEOTIDE SEQUENCE [LARGE SCALE GENOMIC DNA]</scope>
</reference>
<feature type="coiled-coil region" evidence="1">
    <location>
        <begin position="978"/>
        <end position="1005"/>
    </location>
</feature>
<feature type="coiled-coil region" evidence="1">
    <location>
        <begin position="1747"/>
        <end position="1845"/>
    </location>
</feature>
<dbReference type="PANTHER" id="PTHR34707:SF1">
    <property type="entry name" value="VIMENTIN-TYPE INTERMEDIATE FILAMENT-ASSOCIATED COILED-COIL PROTEIN"/>
    <property type="match status" value="1"/>
</dbReference>
<protein>
    <submittedName>
        <fullName evidence="3">Uncharacterized protein</fullName>
    </submittedName>
</protein>
<evidence type="ECO:0000256" key="1">
    <source>
        <dbReference type="SAM" id="Coils"/>
    </source>
</evidence>
<dbReference type="Gene3D" id="1.10.287.1490">
    <property type="match status" value="1"/>
</dbReference>
<feature type="region of interest" description="Disordered" evidence="2">
    <location>
        <begin position="509"/>
        <end position="528"/>
    </location>
</feature>
<evidence type="ECO:0000256" key="2">
    <source>
        <dbReference type="SAM" id="MobiDB-lite"/>
    </source>
</evidence>
<dbReference type="EMBL" id="BRYB01000933">
    <property type="protein sequence ID" value="GMI40402.1"/>
    <property type="molecule type" value="Genomic_DNA"/>
</dbReference>
<feature type="region of interest" description="Disordered" evidence="2">
    <location>
        <begin position="427"/>
        <end position="455"/>
    </location>
</feature>
<keyword evidence="1" id="KW-0175">Coiled coil</keyword>
<name>A0ABQ6N4L7_9STRA</name>
<evidence type="ECO:0000313" key="4">
    <source>
        <dbReference type="Proteomes" id="UP001165060"/>
    </source>
</evidence>
<feature type="coiled-coil region" evidence="1">
    <location>
        <begin position="2086"/>
        <end position="2127"/>
    </location>
</feature>
<keyword evidence="4" id="KW-1185">Reference proteome</keyword>
<feature type="coiled-coil region" evidence="1">
    <location>
        <begin position="1586"/>
        <end position="1677"/>
    </location>
</feature>
<evidence type="ECO:0000313" key="3">
    <source>
        <dbReference type="EMBL" id="GMI40402.1"/>
    </source>
</evidence>
<feature type="compositionally biased region" description="Gly residues" evidence="2">
    <location>
        <begin position="510"/>
        <end position="523"/>
    </location>
</feature>
<accession>A0ABQ6N4L7</accession>
<feature type="coiled-coil region" evidence="1">
    <location>
        <begin position="1911"/>
        <end position="1988"/>
    </location>
</feature>
<gene>
    <name evidence="3" type="ORF">TeGR_g13539</name>
</gene>
<organism evidence="3 4">
    <name type="scientific">Tetraparma gracilis</name>
    <dbReference type="NCBI Taxonomy" id="2962635"/>
    <lineage>
        <taxon>Eukaryota</taxon>
        <taxon>Sar</taxon>
        <taxon>Stramenopiles</taxon>
        <taxon>Ochrophyta</taxon>
        <taxon>Bolidophyceae</taxon>
        <taxon>Parmales</taxon>
        <taxon>Triparmaceae</taxon>
        <taxon>Tetraparma</taxon>
    </lineage>
</organism>
<dbReference type="Proteomes" id="UP001165060">
    <property type="component" value="Unassembled WGS sequence"/>
</dbReference>
<dbReference type="PANTHER" id="PTHR34707">
    <property type="entry name" value="VIMENTIN-TYPE INTERMEDIATE FILAMENT-ASSOCIATED COILED-COIL PROTEIN"/>
    <property type="match status" value="1"/>
</dbReference>
<feature type="non-terminal residue" evidence="3">
    <location>
        <position position="1"/>
    </location>
</feature>
<proteinExistence type="predicted"/>
<sequence>ASLTPAEEKIVLVALSILSTCVLEGGAAKYVAAYPQLRDAIVELALHVQPAKPGKYEPTPPEAVQKSALNLLASLSMHSAEAVKETMSPAITPTLLAITTSHAPLANYSLPSLHALLTNATSSTLVMHALAPPPPMDDDAGYAPPPPSPVKDLINAIASSLPMYDANYAGTSTTSLSTLINLKGAALSLGEIVESGGEAAKEMLLRIQIDNFKKTHLHEELVSFLDRWTSDPEHPSFESGTRTALIRLLCQWCANCRSCVCEMISRPESMTIIGLITGGAGGAAGDAPLLAIERGLVAMLLGLWLEHLGDGEHAGWTRGTLLDLIKKRVGMTNFTNVLEAPRKNKDLFAAVSENDMEASFFEKWYSDNTDVIRRRLVAEVTGLSSSETPDGATNPLAALVSQQEQELAELKQKMIQGAEELVAEKKNSKKLRSRLMQAGAGGEEGSEGEVEEEKKRLEEERLLRERAEVTQRELEKEKAERQGLESELVNRESEMKALTESYVQLEQEVRGGGGGGVGAGGGEADAKKMDELKQKLRAGDEWMKMAQAKMVELGTRNMELEKSGGGAVLAQEKRELEAKLQELQAQLGEGGGGEEAQALREEVESLRANAVAADDWMKSAQQTIADVGTDKQQLEGEIAKLKEGRGGAGAEGAGEMEAELASLRENAEAADSWMTNAQQSMAALAEEKAQLEAKVAELQLKGEGEGEGEGDEAREAAFKAELEAAKASLQAEVERLTTENANFVALVAAAEEEKGGAAMEEVASLRANAEAADAWMKTAQETIATMTAEKDALAAELAAGAQGDGVLEEEVTKLKANAEAADAWMKTAQETIATMTSEKDSLAAELAAVKEGAAGAEGDGALEEEVTKLKANAEAADAWMKTAQETIATMTSEKDSLSAELAAGAEGDGALEEEVTKLKANAEAADAWMKTAQETIATTTSEKDSLAAELAAGAEGDGALEEEVTKLKANAEAADAWMKTAQETIAKAEEDLAAIGVEKAGLESKVAELLAKESATTNIDRYDSVDLDSPGQSAGATDQVQELQQRLAAADDFATALKLKVSELEEKLRDHSNLATEVSSLKETAAASDDWMRQAQAKMSEMEAEVASKDTKIASSEEENEALREEVAGLKEASTAADAWMSDAQTKIAELVATEEAKGAEIAALSEAAANAGDAEALKVELDELKEAAAASDSWMQEAQAKMSEMTATIDTLQQAAAAVGSGAEEKDAAVAALQESLSAKAAEIESLSAAAASADEWMAGAQATIASKESEIAALSEAAANAGDAEALKVELGELKEAAAASDSWMQEAQAKMSEMTATIDTLQQAAAAVGSGAEEKDAAVVALQESLSAKAAEIESLSTAAASADEWMAGAQAKMSEMTTAVEEAAATIASKESEIAALSEAAANAGDAEALKVELGELKEAAAASDSWMHEAQAKMSEMTATIDTLQQAAAAVGSGAEEKDAAVTALQESLSAKAAEIESLSAAAASADEWMAGAQAKMSEMTTAVEEAAATIDSLQQAAAATNSGAEEKDAAVTALQEALSAKAAEIESLSAAATSADEWMASAMTNIQSLTAADEASSAQIASLKEAAASSAAALEEKETQLSKANEWMSAAQAKIQSLTNDAQQAALSNAELEAKLASTLSAATTNTTVESERLNEQLIALKNSLQSVTDLKDEEHAARVTAQHEVLSLQSDMKFLAMSSMEGVEEKIFKARQEENERVMLTTQRELEAMKMHTATFRSEADDAKRRERQTSEQLASANLKISMYEREVESIKSDSGFLQESLERLKDRNAESMNGLKSRVEGLEAEREKDRETHLGEVRQIRKELEAVGSERDRARRELLDKEGELKLLMDSMRGGEEAGSQEMQQLRYEKAMLLQKASKEARDGERKVREAFAAAEGKAEAAKIQQREDNNALRVSLAQTEEELSALRKTMGALMDERAAGKTTLGNEEYVALGKMKRDFERLEKENEWLKGENGKLSARIEQSFEEMTRQQTYLTERAKIAEQRVSQVEERERETLVKMEMIRMREEKLHNSQSQANPFNPNSSEIHASNYGATPAKMSLLGGSLFSPEERGGLGLNAELGEVMSALEAELERQRDMYGDLEIEHEDLLALLAQQEIEKGCLRDALRGEEGGGGEDRVRAAQQEAETICITKYKQYIALGQ</sequence>
<feature type="coiled-coil region" evidence="1">
    <location>
        <begin position="1054"/>
        <end position="1133"/>
    </location>
</feature>
<comment type="caution">
    <text evidence="3">The sequence shown here is derived from an EMBL/GenBank/DDBJ whole genome shotgun (WGS) entry which is preliminary data.</text>
</comment>